<dbReference type="Pfam" id="PF20684">
    <property type="entry name" value="Fung_rhodopsin"/>
    <property type="match status" value="1"/>
</dbReference>
<dbReference type="InterPro" id="IPR049326">
    <property type="entry name" value="Rhodopsin_dom_fungi"/>
</dbReference>
<dbReference type="RefSeq" id="XP_040709859.1">
    <property type="nucleotide sequence ID" value="XM_040864591.1"/>
</dbReference>
<comment type="similarity">
    <text evidence="5">Belongs to the SAT4 family.</text>
</comment>
<dbReference type="GO" id="GO:0016020">
    <property type="term" value="C:membrane"/>
    <property type="evidence" value="ECO:0007669"/>
    <property type="project" value="UniProtKB-SubCell"/>
</dbReference>
<comment type="subcellular location">
    <subcellularLocation>
        <location evidence="1">Membrane</location>
        <topology evidence="1">Multi-pass membrane protein</topology>
    </subcellularLocation>
</comment>
<evidence type="ECO:0000256" key="6">
    <source>
        <dbReference type="SAM" id="MobiDB-lite"/>
    </source>
</evidence>
<comment type="caution">
    <text evidence="9">The sequence shown here is derived from an EMBL/GenBank/DDBJ whole genome shotgun (WGS) entry which is preliminary data.</text>
</comment>
<dbReference type="GeneID" id="63780803"/>
<keyword evidence="2 7" id="KW-0812">Transmembrane</keyword>
<feature type="transmembrane region" description="Helical" evidence="7">
    <location>
        <begin position="213"/>
        <end position="237"/>
    </location>
</feature>
<sequence>MDFRSSPDYLGWREINLNSCLIAISTLAFGFRIYARAFMSGKTLGLDDAVASVAYVLIVVQSSLDIYAVPFGSGAHLALLSKAQLRNFFEAHSQNLAIMQLVYFWAIGMVRFAIMAFIPRICSDIMLALYGLALANFANTAWSCIFRLVECTPVADNFKNPTTPRINCVSNDTHRHVNWAHAIVGLLIDIPLMILPVWIVYCKMLWSKKMINVVLVFGFGIFAVVTGLVRIVLMLTFDFTTDITHKMGIVAIWTDLESHVGLWCSCFPAISCIIRALSDKLGYSTTATTQQTGRDSRGYTEWSSGGRGHLHTAKDGYVMNGIGVDEDSDSQRAVVERSGGSELEDLQQGSIYKRVETNVNTEFVASA</sequence>
<dbReference type="Proteomes" id="UP000193689">
    <property type="component" value="Unassembled WGS sequence"/>
</dbReference>
<evidence type="ECO:0000256" key="7">
    <source>
        <dbReference type="SAM" id="Phobius"/>
    </source>
</evidence>
<dbReference type="OrthoDB" id="5413793at2759"/>
<evidence type="ECO:0000259" key="8">
    <source>
        <dbReference type="Pfam" id="PF20684"/>
    </source>
</evidence>
<keyword evidence="3 7" id="KW-1133">Transmembrane helix</keyword>
<evidence type="ECO:0000256" key="3">
    <source>
        <dbReference type="ARBA" id="ARBA00022989"/>
    </source>
</evidence>
<dbReference type="PANTHER" id="PTHR33048:SF160">
    <property type="entry name" value="SAT4 FAMILY MEMBRANE PROTEIN"/>
    <property type="match status" value="1"/>
</dbReference>
<feature type="region of interest" description="Disordered" evidence="6">
    <location>
        <begin position="288"/>
        <end position="307"/>
    </location>
</feature>
<evidence type="ECO:0000256" key="4">
    <source>
        <dbReference type="ARBA" id="ARBA00023136"/>
    </source>
</evidence>
<protein>
    <recommendedName>
        <fullName evidence="8">Rhodopsin domain-containing protein</fullName>
    </recommendedName>
</protein>
<name>A0A1Y2D9M0_9PEZI</name>
<dbReference type="EMBL" id="MCFJ01000025">
    <property type="protein sequence ID" value="ORY55907.1"/>
    <property type="molecule type" value="Genomic_DNA"/>
</dbReference>
<feature type="domain" description="Rhodopsin" evidence="8">
    <location>
        <begin position="31"/>
        <end position="274"/>
    </location>
</feature>
<gene>
    <name evidence="9" type="ORF">BCR38DRAFT_490913</name>
</gene>
<proteinExistence type="inferred from homology"/>
<dbReference type="AlphaFoldDB" id="A0A1Y2D9M0"/>
<accession>A0A1Y2D9M0</accession>
<keyword evidence="4 7" id="KW-0472">Membrane</keyword>
<evidence type="ECO:0000256" key="1">
    <source>
        <dbReference type="ARBA" id="ARBA00004141"/>
    </source>
</evidence>
<evidence type="ECO:0000256" key="5">
    <source>
        <dbReference type="ARBA" id="ARBA00038359"/>
    </source>
</evidence>
<dbReference type="PANTHER" id="PTHR33048">
    <property type="entry name" value="PTH11-LIKE INTEGRAL MEMBRANE PROTEIN (AFU_ORTHOLOGUE AFUA_5G11245)"/>
    <property type="match status" value="1"/>
</dbReference>
<dbReference type="InParanoid" id="A0A1Y2D9M0"/>
<reference evidence="9 10" key="1">
    <citation type="submission" date="2016-07" db="EMBL/GenBank/DDBJ databases">
        <title>Pervasive Adenine N6-methylation of Active Genes in Fungi.</title>
        <authorList>
            <consortium name="DOE Joint Genome Institute"/>
            <person name="Mondo S.J."/>
            <person name="Dannebaum R.O."/>
            <person name="Kuo R.C."/>
            <person name="Labutti K."/>
            <person name="Haridas S."/>
            <person name="Kuo A."/>
            <person name="Salamov A."/>
            <person name="Ahrendt S.R."/>
            <person name="Lipzen A."/>
            <person name="Sullivan W."/>
            <person name="Andreopoulos W.B."/>
            <person name="Clum A."/>
            <person name="Lindquist E."/>
            <person name="Daum C."/>
            <person name="Ramamoorthy G.K."/>
            <person name="Gryganskyi A."/>
            <person name="Culley D."/>
            <person name="Magnuson J.K."/>
            <person name="James T.Y."/>
            <person name="O'Malley M.A."/>
            <person name="Stajich J.E."/>
            <person name="Spatafora J.W."/>
            <person name="Visel A."/>
            <person name="Grigoriev I.V."/>
        </authorList>
    </citation>
    <scope>NUCLEOTIDE SEQUENCE [LARGE SCALE GENOMIC DNA]</scope>
    <source>
        <strain evidence="9 10">CBS 129021</strain>
    </source>
</reference>
<feature type="transmembrane region" description="Helical" evidence="7">
    <location>
        <begin position="55"/>
        <end position="77"/>
    </location>
</feature>
<dbReference type="InterPro" id="IPR052337">
    <property type="entry name" value="SAT4-like"/>
</dbReference>
<feature type="transmembrane region" description="Helical" evidence="7">
    <location>
        <begin position="97"/>
        <end position="118"/>
    </location>
</feature>
<organism evidence="9 10">
    <name type="scientific">Pseudomassariella vexata</name>
    <dbReference type="NCBI Taxonomy" id="1141098"/>
    <lineage>
        <taxon>Eukaryota</taxon>
        <taxon>Fungi</taxon>
        <taxon>Dikarya</taxon>
        <taxon>Ascomycota</taxon>
        <taxon>Pezizomycotina</taxon>
        <taxon>Sordariomycetes</taxon>
        <taxon>Xylariomycetidae</taxon>
        <taxon>Amphisphaeriales</taxon>
        <taxon>Pseudomassariaceae</taxon>
        <taxon>Pseudomassariella</taxon>
    </lineage>
</organism>
<feature type="transmembrane region" description="Helical" evidence="7">
    <location>
        <begin position="15"/>
        <end position="34"/>
    </location>
</feature>
<evidence type="ECO:0000256" key="2">
    <source>
        <dbReference type="ARBA" id="ARBA00022692"/>
    </source>
</evidence>
<keyword evidence="10" id="KW-1185">Reference proteome</keyword>
<feature type="transmembrane region" description="Helical" evidence="7">
    <location>
        <begin position="179"/>
        <end position="201"/>
    </location>
</feature>
<evidence type="ECO:0000313" key="10">
    <source>
        <dbReference type="Proteomes" id="UP000193689"/>
    </source>
</evidence>
<evidence type="ECO:0000313" key="9">
    <source>
        <dbReference type="EMBL" id="ORY55907.1"/>
    </source>
</evidence>
<feature type="transmembrane region" description="Helical" evidence="7">
    <location>
        <begin position="125"/>
        <end position="149"/>
    </location>
</feature>